<sequence>MLIAPSVQVETLHGVACRHQSIDLLMRSWTDLRGVLCVVSRSSSESLPEPPQHCRPARFGLLSDMADTGGNMDHASVLVLVVDDEEMVRENLEAYLEDEGFNVVTASSGEDALNLLAEVSPHVGIIDMRLPGMSGNDFILKAHTLRPALRYLIHTGSTNYKLPPELIAIGVTRDDIYTKPLQNMDDLVKGIGRHMGSLVGG</sequence>
<gene>
    <name evidence="4" type="ordered locus">DVU_1285</name>
</gene>
<dbReference type="InterPro" id="IPR001789">
    <property type="entry name" value="Sig_transdc_resp-reg_receiver"/>
</dbReference>
<dbReference type="eggNOG" id="COG2204">
    <property type="taxonomic scope" value="Bacteria"/>
</dbReference>
<dbReference type="SMART" id="SM00448">
    <property type="entry name" value="REC"/>
    <property type="match status" value="1"/>
</dbReference>
<evidence type="ECO:0000259" key="3">
    <source>
        <dbReference type="PROSITE" id="PS50110"/>
    </source>
</evidence>
<dbReference type="Proteomes" id="UP000002194">
    <property type="component" value="Chromosome"/>
</dbReference>
<feature type="domain" description="Response regulatory" evidence="3">
    <location>
        <begin position="78"/>
        <end position="201"/>
    </location>
</feature>
<dbReference type="AlphaFoldDB" id="Q72CJ8"/>
<dbReference type="SMR" id="Q72CJ8"/>
<dbReference type="PaxDb" id="882-DVU_1285"/>
<keyword evidence="1 2" id="KW-0597">Phosphoprotein</keyword>
<dbReference type="STRING" id="882.DVU_1285"/>
<dbReference type="InterPro" id="IPR011006">
    <property type="entry name" value="CheY-like_superfamily"/>
</dbReference>
<dbReference type="EnsemblBacteria" id="AAS95763">
    <property type="protein sequence ID" value="AAS95763"/>
    <property type="gene ID" value="DVU_1285"/>
</dbReference>
<dbReference type="OrthoDB" id="9802155at2"/>
<dbReference type="PhylomeDB" id="Q72CJ8"/>
<dbReference type="PATRIC" id="fig|882.5.peg.1202"/>
<dbReference type="PANTHER" id="PTHR44591:SF3">
    <property type="entry name" value="RESPONSE REGULATORY DOMAIN-CONTAINING PROTEIN"/>
    <property type="match status" value="1"/>
</dbReference>
<dbReference type="GO" id="GO:0000160">
    <property type="term" value="P:phosphorelay signal transduction system"/>
    <property type="evidence" value="ECO:0007669"/>
    <property type="project" value="InterPro"/>
</dbReference>
<organism evidence="4 5">
    <name type="scientific">Nitratidesulfovibrio vulgaris (strain ATCC 29579 / DSM 644 / CCUG 34227 / NCIMB 8303 / VKM B-1760 / Hildenborough)</name>
    <name type="common">Desulfovibrio vulgaris</name>
    <dbReference type="NCBI Taxonomy" id="882"/>
    <lineage>
        <taxon>Bacteria</taxon>
        <taxon>Pseudomonadati</taxon>
        <taxon>Thermodesulfobacteriota</taxon>
        <taxon>Desulfovibrionia</taxon>
        <taxon>Desulfovibrionales</taxon>
        <taxon>Desulfovibrionaceae</taxon>
        <taxon>Nitratidesulfovibrio</taxon>
    </lineage>
</organism>
<protein>
    <submittedName>
        <fullName evidence="4">Response regulator</fullName>
    </submittedName>
</protein>
<evidence type="ECO:0000256" key="2">
    <source>
        <dbReference type="PROSITE-ProRule" id="PRU00169"/>
    </source>
</evidence>
<dbReference type="CDD" id="cd00156">
    <property type="entry name" value="REC"/>
    <property type="match status" value="1"/>
</dbReference>
<reference evidence="4 5" key="1">
    <citation type="journal article" date="2004" name="Nat. Biotechnol.">
        <title>The genome sequence of the anaerobic, sulfate-reducing bacterium Desulfovibrio vulgaris Hildenborough.</title>
        <authorList>
            <person name="Heidelberg J.F."/>
            <person name="Seshadri R."/>
            <person name="Haveman S.A."/>
            <person name="Hemme C.L."/>
            <person name="Paulsen I.T."/>
            <person name="Kolonay J.F."/>
            <person name="Eisen J.A."/>
            <person name="Ward N."/>
            <person name="Methe B."/>
            <person name="Brinkac L.M."/>
            <person name="Daugherty S.C."/>
            <person name="Deboy R.T."/>
            <person name="Dodson R.J."/>
            <person name="Durkin A.S."/>
            <person name="Madupu R."/>
            <person name="Nelson W.C."/>
            <person name="Sullivan S.A."/>
            <person name="Fouts D."/>
            <person name="Haft D.H."/>
            <person name="Selengut J."/>
            <person name="Peterson J.D."/>
            <person name="Davidsen T.M."/>
            <person name="Zafar N."/>
            <person name="Zhou L."/>
            <person name="Radune D."/>
            <person name="Dimitrov G."/>
            <person name="Hance M."/>
            <person name="Tran K."/>
            <person name="Khouri H."/>
            <person name="Gill J."/>
            <person name="Utterback T.R."/>
            <person name="Feldblyum T.V."/>
            <person name="Wall J.D."/>
            <person name="Voordouw G."/>
            <person name="Fraser C.M."/>
        </authorList>
    </citation>
    <scope>NUCLEOTIDE SEQUENCE [LARGE SCALE GENOMIC DNA]</scope>
    <source>
        <strain evidence="5">ATCC 29579 / DSM 644 / NCIMB 8303 / VKM B-1760 / Hildenborough</strain>
    </source>
</reference>
<name>Q72CJ8_NITV2</name>
<feature type="modified residue" description="4-aspartylphosphate" evidence="2">
    <location>
        <position position="127"/>
    </location>
</feature>
<evidence type="ECO:0000313" key="5">
    <source>
        <dbReference type="Proteomes" id="UP000002194"/>
    </source>
</evidence>
<proteinExistence type="predicted"/>
<dbReference type="KEGG" id="dvu:DVU_1285"/>
<dbReference type="InterPro" id="IPR050595">
    <property type="entry name" value="Bact_response_regulator"/>
</dbReference>
<dbReference type="Pfam" id="PF00072">
    <property type="entry name" value="Response_reg"/>
    <property type="match status" value="1"/>
</dbReference>
<dbReference type="PROSITE" id="PS50110">
    <property type="entry name" value="RESPONSE_REGULATORY"/>
    <property type="match status" value="1"/>
</dbReference>
<dbReference type="PANTHER" id="PTHR44591">
    <property type="entry name" value="STRESS RESPONSE REGULATOR PROTEIN 1"/>
    <property type="match status" value="1"/>
</dbReference>
<keyword evidence="5" id="KW-1185">Reference proteome</keyword>
<dbReference type="EMBL" id="AE017285">
    <property type="protein sequence ID" value="AAS95763.1"/>
    <property type="molecule type" value="Genomic_DNA"/>
</dbReference>
<evidence type="ECO:0000256" key="1">
    <source>
        <dbReference type="ARBA" id="ARBA00022553"/>
    </source>
</evidence>
<dbReference type="Gene3D" id="3.40.50.2300">
    <property type="match status" value="1"/>
</dbReference>
<dbReference type="HOGENOM" id="CLU_1358632_0_0_7"/>
<accession>Q72CJ8</accession>
<evidence type="ECO:0000313" key="4">
    <source>
        <dbReference type="EMBL" id="AAS95763.1"/>
    </source>
</evidence>
<dbReference type="SUPFAM" id="SSF52172">
    <property type="entry name" value="CheY-like"/>
    <property type="match status" value="1"/>
</dbReference>